<evidence type="ECO:0000313" key="1">
    <source>
        <dbReference type="EMBL" id="KHM90392.1"/>
    </source>
</evidence>
<dbReference type="Proteomes" id="UP000030969">
    <property type="component" value="Unassembled WGS sequence"/>
</dbReference>
<evidence type="ECO:0000313" key="2">
    <source>
        <dbReference type="Proteomes" id="UP000030969"/>
    </source>
</evidence>
<gene>
    <name evidence="1" type="ORF">OR61_22095</name>
</gene>
<accession>A0AAJ0N259</accession>
<organism evidence="1 2">
    <name type="scientific">Xanthomonas vesicatoria</name>
    <dbReference type="NCBI Taxonomy" id="56460"/>
    <lineage>
        <taxon>Bacteria</taxon>
        <taxon>Pseudomonadati</taxon>
        <taxon>Pseudomonadota</taxon>
        <taxon>Gammaproteobacteria</taxon>
        <taxon>Lysobacterales</taxon>
        <taxon>Lysobacteraceae</taxon>
        <taxon>Xanthomonas</taxon>
    </lineage>
</organism>
<proteinExistence type="predicted"/>
<sequence length="60" mass="6560">MRAAQLDRNGSALVLRDMAADVVFAAAMIPRPCQCALNAPPDDPERDNAKDIRRLLQEPA</sequence>
<dbReference type="AlphaFoldDB" id="A0AAJ0N259"/>
<name>A0AAJ0N259_9XANT</name>
<protein>
    <submittedName>
        <fullName evidence="1">Uncharacterized protein</fullName>
    </submittedName>
</protein>
<reference evidence="1 2" key="1">
    <citation type="submission" date="2014-11" db="EMBL/GenBank/DDBJ databases">
        <title>Draft Genome Sequences of Xanthomonas vesicatoria Strains from the Balkan Peninsula.</title>
        <authorList>
            <person name="Vancheva T."/>
            <person name="Lefeuvre P."/>
            <person name="Bogatzevska N."/>
            <person name="Moncheva P."/>
            <person name="Koebnik R."/>
        </authorList>
    </citation>
    <scope>NUCLEOTIDE SEQUENCE [LARGE SCALE GENOMIC DNA]</scope>
    <source>
        <strain evidence="1 2">53M</strain>
    </source>
</reference>
<dbReference type="EMBL" id="JSYJ01000241">
    <property type="protein sequence ID" value="KHM90392.1"/>
    <property type="molecule type" value="Genomic_DNA"/>
</dbReference>
<comment type="caution">
    <text evidence="1">The sequence shown here is derived from an EMBL/GenBank/DDBJ whole genome shotgun (WGS) entry which is preliminary data.</text>
</comment>
<dbReference type="RefSeq" id="WP_039420891.1">
    <property type="nucleotide sequence ID" value="NZ_JAJIUO010000002.1"/>
</dbReference>